<dbReference type="RefSeq" id="WP_345204002.1">
    <property type="nucleotide sequence ID" value="NZ_BAABHX010000003.1"/>
</dbReference>
<accession>A0ABP9MEF3</accession>
<reference evidence="2" key="1">
    <citation type="journal article" date="2019" name="Int. J. Syst. Evol. Microbiol.">
        <title>The Global Catalogue of Microorganisms (GCM) 10K type strain sequencing project: providing services to taxonomists for standard genome sequencing and annotation.</title>
        <authorList>
            <consortium name="The Broad Institute Genomics Platform"/>
            <consortium name="The Broad Institute Genome Sequencing Center for Infectious Disease"/>
            <person name="Wu L."/>
            <person name="Ma J."/>
        </authorList>
    </citation>
    <scope>NUCLEOTIDE SEQUENCE [LARGE SCALE GENOMIC DNA]</scope>
    <source>
        <strain evidence="2">JCM 18019</strain>
    </source>
</reference>
<dbReference type="EMBL" id="BAABHX010000003">
    <property type="protein sequence ID" value="GAA5093255.1"/>
    <property type="molecule type" value="Genomic_DNA"/>
</dbReference>
<sequence>MKRAFLILFGLSMSITNGQVGNENISYSSGNFFMRANRPTTKEYTIDGTPYINGNSFSKVIIKDYSKNVQDLRYNAYEDEMEFKNGEELFYANKENNLKIQFPTLNKTYKCFNYSYDGKSKLGYLVVLVEDPKFSLYKRERVELLNGEKSTNAYTKDANDYYAKEKDLYLVSSTSQLSKFPKNVGDAADFFSIDKKELEIFFKTNKINISREADMIKLVEFINQH</sequence>
<gene>
    <name evidence="1" type="ORF">GCM10023210_23460</name>
</gene>
<comment type="caution">
    <text evidence="1">The sequence shown here is derived from an EMBL/GenBank/DDBJ whole genome shotgun (WGS) entry which is preliminary data.</text>
</comment>
<protein>
    <submittedName>
        <fullName evidence="1">Uncharacterized protein</fullName>
    </submittedName>
</protein>
<evidence type="ECO:0000313" key="2">
    <source>
        <dbReference type="Proteomes" id="UP001500353"/>
    </source>
</evidence>
<name>A0ABP9MEF3_9FLAO</name>
<organism evidence="1 2">
    <name type="scientific">Chryseobacterium ginsengisoli</name>
    <dbReference type="NCBI Taxonomy" id="363853"/>
    <lineage>
        <taxon>Bacteria</taxon>
        <taxon>Pseudomonadati</taxon>
        <taxon>Bacteroidota</taxon>
        <taxon>Flavobacteriia</taxon>
        <taxon>Flavobacteriales</taxon>
        <taxon>Weeksellaceae</taxon>
        <taxon>Chryseobacterium group</taxon>
        <taxon>Chryseobacterium</taxon>
    </lineage>
</organism>
<keyword evidence="2" id="KW-1185">Reference proteome</keyword>
<evidence type="ECO:0000313" key="1">
    <source>
        <dbReference type="EMBL" id="GAA5093255.1"/>
    </source>
</evidence>
<proteinExistence type="predicted"/>
<dbReference type="Proteomes" id="UP001500353">
    <property type="component" value="Unassembled WGS sequence"/>
</dbReference>